<dbReference type="CDD" id="cd16922">
    <property type="entry name" value="HATPase_EvgS-ArcB-TorS-like"/>
    <property type="match status" value="1"/>
</dbReference>
<protein>
    <recommendedName>
        <fullName evidence="3">histidine kinase</fullName>
        <ecNumber evidence="3">2.7.13.3</ecNumber>
    </recommendedName>
</protein>
<organism evidence="21 22">
    <name type="scientific">Marinomonas pontica</name>
    <dbReference type="NCBI Taxonomy" id="264739"/>
    <lineage>
        <taxon>Bacteria</taxon>
        <taxon>Pseudomonadati</taxon>
        <taxon>Pseudomonadota</taxon>
        <taxon>Gammaproteobacteria</taxon>
        <taxon>Oceanospirillales</taxon>
        <taxon>Oceanospirillaceae</taxon>
        <taxon>Marinomonas</taxon>
    </lineage>
</organism>
<dbReference type="InterPro" id="IPR000014">
    <property type="entry name" value="PAS"/>
</dbReference>
<evidence type="ECO:0000259" key="16">
    <source>
        <dbReference type="PROSITE" id="PS50109"/>
    </source>
</evidence>
<comment type="subcellular location">
    <subcellularLocation>
        <location evidence="2">Cell membrane</location>
        <topology evidence="2">Multi-pass membrane protein</topology>
    </subcellularLocation>
</comment>
<dbReference type="Gene3D" id="3.30.565.10">
    <property type="entry name" value="Histidine kinase-like ATPase, C-terminal domain"/>
    <property type="match status" value="1"/>
</dbReference>
<evidence type="ECO:0000256" key="5">
    <source>
        <dbReference type="ARBA" id="ARBA00022553"/>
    </source>
</evidence>
<evidence type="ECO:0000259" key="17">
    <source>
        <dbReference type="PROSITE" id="PS50110"/>
    </source>
</evidence>
<dbReference type="InterPro" id="IPR008207">
    <property type="entry name" value="Sig_transdc_His_kin_Hpt_dom"/>
</dbReference>
<dbReference type="PANTHER" id="PTHR45339">
    <property type="entry name" value="HYBRID SIGNAL TRANSDUCTION HISTIDINE KINASE J"/>
    <property type="match status" value="1"/>
</dbReference>
<evidence type="ECO:0000259" key="18">
    <source>
        <dbReference type="PROSITE" id="PS50112"/>
    </source>
</evidence>
<dbReference type="PROSITE" id="PS50112">
    <property type="entry name" value="PAS"/>
    <property type="match status" value="2"/>
</dbReference>
<dbReference type="SUPFAM" id="SSF47226">
    <property type="entry name" value="Histidine-containing phosphotransfer domain, HPT domain"/>
    <property type="match status" value="1"/>
</dbReference>
<feature type="modified residue" description="4-aspartylphosphate" evidence="15">
    <location>
        <position position="1005"/>
    </location>
</feature>
<dbReference type="PROSITE" id="PS50894">
    <property type="entry name" value="HPT"/>
    <property type="match status" value="1"/>
</dbReference>
<dbReference type="InterPro" id="IPR001610">
    <property type="entry name" value="PAC"/>
</dbReference>
<evidence type="ECO:0000313" key="22">
    <source>
        <dbReference type="Proteomes" id="UP001307608"/>
    </source>
</evidence>
<keyword evidence="6" id="KW-0808">Transferase</keyword>
<dbReference type="SUPFAM" id="SSF55874">
    <property type="entry name" value="ATPase domain of HSP90 chaperone/DNA topoisomerase II/histidine kinase"/>
    <property type="match status" value="1"/>
</dbReference>
<evidence type="ECO:0000256" key="6">
    <source>
        <dbReference type="ARBA" id="ARBA00022679"/>
    </source>
</evidence>
<dbReference type="Gene3D" id="3.40.50.2300">
    <property type="match status" value="2"/>
</dbReference>
<dbReference type="Pfam" id="PF01627">
    <property type="entry name" value="Hpt"/>
    <property type="match status" value="1"/>
</dbReference>
<dbReference type="Gene3D" id="1.20.120.160">
    <property type="entry name" value="HPT domain"/>
    <property type="match status" value="1"/>
</dbReference>
<evidence type="ECO:0000256" key="7">
    <source>
        <dbReference type="ARBA" id="ARBA00022692"/>
    </source>
</evidence>
<evidence type="ECO:0000256" key="1">
    <source>
        <dbReference type="ARBA" id="ARBA00000085"/>
    </source>
</evidence>
<dbReference type="SMART" id="SM00448">
    <property type="entry name" value="REC"/>
    <property type="match status" value="2"/>
</dbReference>
<sequence>MDPLLASLKVARSLLGMSCSGLLFEDGRVVVSGEIAGVEADDLSALMTHCCDTASTRWLDVLSTPSAPSIFSKYPQIACCMIEWLPTHHVRLFFFNDLPCALSEENIGEHVASLGAMLSGLLPSLPIASAHKKTRFFENDELLPFNDSLSVYLAFLDSDLRYRYVNQAYEKRFGLSKELILGKHVKDVVSADMFAVIENKLLDALQGNEVRFQYKTSQMADIGGRFNESSYIPRIEHGEVTGIYVCVQDVTPQRTTMQTLKRLHEVTANSALSLDEKLQKILKVGSDQFALPIGLISCIEGDVYTVKYSHTPNGEVLPGTEFELGNTYCVHTLSSDLPTSFFHTAISDIKEHPCYVNFGLEAYIGIVVYVRGRRWGTLNFSSPTPKTQPFSEDDYEVMKLLAQWVGNEMTLEQDRALQQQYENELKEQKIFFESLFVNAPEAIVLVGADRRVKMINPAFSELFGYQLDEIRGQSTQMLYAEERDFIKQGDAYDVTTADILNRYRASYIHKQGHVFHTETIGSQIRNVDGSLGGYIAHVRDVSERLEVEKKMIDTNLRLSIAADAAGIGVWELDLHTETLNWDDWMYRLYGTSQQAGLSPLDLWEECVYPEDKVRLRGVFQNLSMEGYLTSPEVAFISKELDFDFKIVRKDGQTRYLKSDAILVLDKMGHASHLIGVNMDVTSRKETEVLLREASQQALAASKAKSNFLATMSHEIRTPLNGVLGMAELLSGTSLNFEQREQLRVLQESGEGLLTLINDLLDFSKIEAGHLSIERVDFNLEKTLYDIVRMLVIKAEEKGIDLLVEYAENCPRFLVGDVFRIKQILTNLISNAIKFTNEGHVLVTVNGITNKQGQATLTIHVADTGVGIDKAVQPFLFNAFVQADSSTTRKFGGTGLGLAITKQLIALMQGEISLVSEPDVGSTFSVCLSLPVSHAISHIETVVNEDLLIGKKTLVIDDNETNLTILKNQLRSCDIYTDTEVDPVEALYRIKKAIDDGVPYQIVILDYMMPELDGLMLAKLIREASGSTLRPVILMTTSAGLISSEKLSDVGVNVNVAKPMTGVMLKKGLISALSTHVIGRQISYFDSKDKSLSGVEIQSDEPPKKRGLVLVVEDMRANMAVARGILERMGFDVLGAENGAIGVDMWKAHQPDFIFMDLHMPVMDGLSSMRHIRQAEKSTGRERVPILALTADVMSDTLAEVFRAGGDGLVPKPFKQQEFIAMLDKWFPRDRSPEVEQVDIEKVSAKTASMASAVAQIDTGVLVELKALLGNDFLLLLEAFYSDADQITASFSDMLKRPDEPDYDAIHKLAHSLKSVSLSVGARLLSSMAEQLEKESRQQDIPELSAKLRDIIDRYHLAKNELKKIVVTL</sequence>
<evidence type="ECO:0000256" key="4">
    <source>
        <dbReference type="ARBA" id="ARBA00022475"/>
    </source>
</evidence>
<dbReference type="InterPro" id="IPR000700">
    <property type="entry name" value="PAS-assoc_C"/>
</dbReference>
<dbReference type="Proteomes" id="UP001307608">
    <property type="component" value="Chromosome"/>
</dbReference>
<dbReference type="PRINTS" id="PR00344">
    <property type="entry name" value="BCTRLSENSOR"/>
</dbReference>
<dbReference type="SMART" id="SM00388">
    <property type="entry name" value="HisKA"/>
    <property type="match status" value="1"/>
</dbReference>
<dbReference type="InterPro" id="IPR003594">
    <property type="entry name" value="HATPase_dom"/>
</dbReference>
<dbReference type="InterPro" id="IPR004358">
    <property type="entry name" value="Sig_transdc_His_kin-like_C"/>
</dbReference>
<feature type="modified residue" description="Phosphohistidine" evidence="14">
    <location>
        <position position="1310"/>
    </location>
</feature>
<dbReference type="Gene3D" id="2.10.70.100">
    <property type="match status" value="1"/>
</dbReference>
<dbReference type="Pfam" id="PF08447">
    <property type="entry name" value="PAS_3"/>
    <property type="match status" value="1"/>
</dbReference>
<dbReference type="InterPro" id="IPR011006">
    <property type="entry name" value="CheY-like_superfamily"/>
</dbReference>
<dbReference type="Gene3D" id="1.10.287.130">
    <property type="match status" value="1"/>
</dbReference>
<dbReference type="SMART" id="SM00387">
    <property type="entry name" value="HATPase_c"/>
    <property type="match status" value="1"/>
</dbReference>
<evidence type="ECO:0000256" key="8">
    <source>
        <dbReference type="ARBA" id="ARBA00022741"/>
    </source>
</evidence>
<dbReference type="InterPro" id="IPR036890">
    <property type="entry name" value="HATPase_C_sf"/>
</dbReference>
<keyword evidence="7" id="KW-0812">Transmembrane</keyword>
<dbReference type="EMBL" id="AP027271">
    <property type="protein sequence ID" value="BDX02640.1"/>
    <property type="molecule type" value="Genomic_DNA"/>
</dbReference>
<feature type="domain" description="Histidine kinase" evidence="16">
    <location>
        <begin position="710"/>
        <end position="931"/>
    </location>
</feature>
<dbReference type="InterPro" id="IPR013656">
    <property type="entry name" value="PAS_4"/>
</dbReference>
<evidence type="ECO:0000256" key="13">
    <source>
        <dbReference type="ARBA" id="ARBA00023136"/>
    </source>
</evidence>
<gene>
    <name evidence="21" type="ORF">MACH16_13880</name>
</gene>
<evidence type="ECO:0000256" key="11">
    <source>
        <dbReference type="ARBA" id="ARBA00022989"/>
    </source>
</evidence>
<evidence type="ECO:0000256" key="9">
    <source>
        <dbReference type="ARBA" id="ARBA00022777"/>
    </source>
</evidence>
<feature type="domain" description="PAS" evidence="18">
    <location>
        <begin position="138"/>
        <end position="208"/>
    </location>
</feature>
<dbReference type="InterPro" id="IPR036641">
    <property type="entry name" value="HPT_dom_sf"/>
</dbReference>
<evidence type="ECO:0000256" key="14">
    <source>
        <dbReference type="PROSITE-ProRule" id="PRU00110"/>
    </source>
</evidence>
<reference evidence="21 22" key="1">
    <citation type="submission" date="2023-01" db="EMBL/GenBank/DDBJ databases">
        <title>Complete genome sequence of Marinomonas pontica strain 200518_36.</title>
        <authorList>
            <person name="Ueki S."/>
            <person name="Gajardo G."/>
            <person name="Maruyama F."/>
        </authorList>
    </citation>
    <scope>NUCLEOTIDE SEQUENCE [LARGE SCALE GENOMIC DNA]</scope>
    <source>
        <strain evidence="21 22">200518_36</strain>
    </source>
</reference>
<dbReference type="Pfam" id="PF01590">
    <property type="entry name" value="GAF"/>
    <property type="match status" value="1"/>
</dbReference>
<dbReference type="InterPro" id="IPR001789">
    <property type="entry name" value="Sig_transdc_resp-reg_receiver"/>
</dbReference>
<dbReference type="EC" id="2.7.13.3" evidence="3"/>
<comment type="catalytic activity">
    <reaction evidence="1">
        <text>ATP + protein L-histidine = ADP + protein N-phospho-L-histidine.</text>
        <dbReference type="EC" id="2.7.13.3"/>
    </reaction>
</comment>
<dbReference type="RefSeq" id="WP_338266558.1">
    <property type="nucleotide sequence ID" value="NZ_AP027271.1"/>
</dbReference>
<evidence type="ECO:0000256" key="12">
    <source>
        <dbReference type="ARBA" id="ARBA00023012"/>
    </source>
</evidence>
<dbReference type="PROSITE" id="PS50110">
    <property type="entry name" value="RESPONSE_REGULATORY"/>
    <property type="match status" value="2"/>
</dbReference>
<keyword evidence="13" id="KW-0472">Membrane</keyword>
<evidence type="ECO:0000259" key="19">
    <source>
        <dbReference type="PROSITE" id="PS50113"/>
    </source>
</evidence>
<evidence type="ECO:0000313" key="21">
    <source>
        <dbReference type="EMBL" id="BDX02640.1"/>
    </source>
</evidence>
<dbReference type="CDD" id="cd17546">
    <property type="entry name" value="REC_hyHK_CKI1_RcsC-like"/>
    <property type="match status" value="1"/>
</dbReference>
<feature type="domain" description="PAC" evidence="19">
    <location>
        <begin position="501"/>
        <end position="553"/>
    </location>
</feature>
<dbReference type="InterPro" id="IPR035965">
    <property type="entry name" value="PAS-like_dom_sf"/>
</dbReference>
<dbReference type="PANTHER" id="PTHR45339:SF1">
    <property type="entry name" value="HYBRID SIGNAL TRANSDUCTION HISTIDINE KINASE J"/>
    <property type="match status" value="1"/>
</dbReference>
<feature type="domain" description="PAC" evidence="19">
    <location>
        <begin position="640"/>
        <end position="692"/>
    </location>
</feature>
<dbReference type="Gene3D" id="3.30.450.40">
    <property type="match status" value="1"/>
</dbReference>
<dbReference type="InterPro" id="IPR005467">
    <property type="entry name" value="His_kinase_dom"/>
</dbReference>
<evidence type="ECO:0000256" key="15">
    <source>
        <dbReference type="PROSITE-ProRule" id="PRU00169"/>
    </source>
</evidence>
<keyword evidence="11" id="KW-1133">Transmembrane helix</keyword>
<feature type="domain" description="HPt" evidence="20">
    <location>
        <begin position="1268"/>
        <end position="1368"/>
    </location>
</feature>
<feature type="modified residue" description="4-aspartylphosphate" evidence="15">
    <location>
        <position position="1156"/>
    </location>
</feature>
<dbReference type="CDD" id="cd00156">
    <property type="entry name" value="REC"/>
    <property type="match status" value="1"/>
</dbReference>
<evidence type="ECO:0000259" key="20">
    <source>
        <dbReference type="PROSITE" id="PS50894"/>
    </source>
</evidence>
<dbReference type="InterPro" id="IPR003018">
    <property type="entry name" value="GAF"/>
</dbReference>
<keyword evidence="8" id="KW-0547">Nucleotide-binding</keyword>
<evidence type="ECO:0000256" key="10">
    <source>
        <dbReference type="ARBA" id="ARBA00022840"/>
    </source>
</evidence>
<dbReference type="Gene3D" id="3.30.450.20">
    <property type="entry name" value="PAS domain"/>
    <property type="match status" value="3"/>
</dbReference>
<dbReference type="InterPro" id="IPR013655">
    <property type="entry name" value="PAS_fold_3"/>
</dbReference>
<dbReference type="SMART" id="SM00086">
    <property type="entry name" value="PAC"/>
    <property type="match status" value="2"/>
</dbReference>
<dbReference type="Pfam" id="PF00072">
    <property type="entry name" value="Response_reg"/>
    <property type="match status" value="2"/>
</dbReference>
<dbReference type="InterPro" id="IPR003661">
    <property type="entry name" value="HisK_dim/P_dom"/>
</dbReference>
<feature type="domain" description="Response regulatory" evidence="17">
    <location>
        <begin position="1107"/>
        <end position="1226"/>
    </location>
</feature>
<dbReference type="SUPFAM" id="SSF55785">
    <property type="entry name" value="PYP-like sensor domain (PAS domain)"/>
    <property type="match status" value="3"/>
</dbReference>
<name>A0ABM8FCP2_9GAMM</name>
<dbReference type="SUPFAM" id="SSF47384">
    <property type="entry name" value="Homodimeric domain of signal transducing histidine kinase"/>
    <property type="match status" value="1"/>
</dbReference>
<dbReference type="PROSITE" id="PS50109">
    <property type="entry name" value="HIS_KIN"/>
    <property type="match status" value="1"/>
</dbReference>
<dbReference type="CDD" id="cd00082">
    <property type="entry name" value="HisKA"/>
    <property type="match status" value="1"/>
</dbReference>
<proteinExistence type="predicted"/>
<accession>A0ABM8FCP2</accession>
<keyword evidence="22" id="KW-1185">Reference proteome</keyword>
<dbReference type="PROSITE" id="PS50113">
    <property type="entry name" value="PAC"/>
    <property type="match status" value="2"/>
</dbReference>
<keyword evidence="10" id="KW-0067">ATP-binding</keyword>
<keyword evidence="9" id="KW-0418">Kinase</keyword>
<dbReference type="Pfam" id="PF00512">
    <property type="entry name" value="HisKA"/>
    <property type="match status" value="1"/>
</dbReference>
<keyword evidence="5 15" id="KW-0597">Phosphoprotein</keyword>
<dbReference type="SUPFAM" id="SSF52172">
    <property type="entry name" value="CheY-like"/>
    <property type="match status" value="2"/>
</dbReference>
<dbReference type="CDD" id="cd00130">
    <property type="entry name" value="PAS"/>
    <property type="match status" value="3"/>
</dbReference>
<dbReference type="SMART" id="SM00091">
    <property type="entry name" value="PAS"/>
    <property type="match status" value="3"/>
</dbReference>
<feature type="domain" description="Response regulatory" evidence="17">
    <location>
        <begin position="951"/>
        <end position="1072"/>
    </location>
</feature>
<feature type="domain" description="PAS" evidence="18">
    <location>
        <begin position="428"/>
        <end position="488"/>
    </location>
</feature>
<dbReference type="Pfam" id="PF02518">
    <property type="entry name" value="HATPase_c"/>
    <property type="match status" value="1"/>
</dbReference>
<dbReference type="NCBIfam" id="TIGR00229">
    <property type="entry name" value="sensory_box"/>
    <property type="match status" value="2"/>
</dbReference>
<dbReference type="InterPro" id="IPR036097">
    <property type="entry name" value="HisK_dim/P_sf"/>
</dbReference>
<dbReference type="InterPro" id="IPR029016">
    <property type="entry name" value="GAF-like_dom_sf"/>
</dbReference>
<dbReference type="SUPFAM" id="SSF55781">
    <property type="entry name" value="GAF domain-like"/>
    <property type="match status" value="1"/>
</dbReference>
<keyword evidence="12" id="KW-0902">Two-component regulatory system</keyword>
<evidence type="ECO:0000256" key="3">
    <source>
        <dbReference type="ARBA" id="ARBA00012438"/>
    </source>
</evidence>
<keyword evidence="4" id="KW-1003">Cell membrane</keyword>
<evidence type="ECO:0000256" key="2">
    <source>
        <dbReference type="ARBA" id="ARBA00004651"/>
    </source>
</evidence>
<dbReference type="Pfam" id="PF08448">
    <property type="entry name" value="PAS_4"/>
    <property type="match status" value="2"/>
</dbReference>